<organism evidence="2 3">
    <name type="scientific">Colwellia psychrerythraea</name>
    <name type="common">Vibrio psychroerythus</name>
    <dbReference type="NCBI Taxonomy" id="28229"/>
    <lineage>
        <taxon>Bacteria</taxon>
        <taxon>Pseudomonadati</taxon>
        <taxon>Pseudomonadota</taxon>
        <taxon>Gammaproteobacteria</taxon>
        <taxon>Alteromonadales</taxon>
        <taxon>Colwelliaceae</taxon>
        <taxon>Colwellia</taxon>
    </lineage>
</organism>
<reference evidence="2 3" key="1">
    <citation type="submission" date="2014-08" db="EMBL/GenBank/DDBJ databases">
        <title>Genomic and Phenotypic Diversity of Colwellia psychrerythraea strains from Disparate Marine Basins.</title>
        <authorList>
            <person name="Techtmann S.M."/>
            <person name="Stelling S.C."/>
            <person name="Utturkar S.M."/>
            <person name="Alshibli N."/>
            <person name="Harris A."/>
            <person name="Brown S.D."/>
            <person name="Hazen T.C."/>
        </authorList>
    </citation>
    <scope>NUCLEOTIDE SEQUENCE [LARGE SCALE GENOMIC DNA]</scope>
    <source>
        <strain evidence="2 3">GAB14E</strain>
    </source>
</reference>
<gene>
    <name evidence="2" type="ORF">GAB14E_2606</name>
</gene>
<dbReference type="OrthoDB" id="9921658at2"/>
<dbReference type="PATRIC" id="fig|28229.3.peg.2236"/>
<name>A0A099KRT5_COLPS</name>
<comment type="caution">
    <text evidence="2">The sequence shown here is derived from an EMBL/GenBank/DDBJ whole genome shotgun (WGS) entry which is preliminary data.</text>
</comment>
<dbReference type="EMBL" id="JQEC01000024">
    <property type="protein sequence ID" value="KGJ93464.1"/>
    <property type="molecule type" value="Genomic_DNA"/>
</dbReference>
<dbReference type="Proteomes" id="UP000029868">
    <property type="component" value="Unassembled WGS sequence"/>
</dbReference>
<dbReference type="RefSeq" id="WP_033082296.1">
    <property type="nucleotide sequence ID" value="NZ_JQEC01000024.1"/>
</dbReference>
<feature type="transmembrane region" description="Helical" evidence="1">
    <location>
        <begin position="21"/>
        <end position="39"/>
    </location>
</feature>
<evidence type="ECO:0000313" key="3">
    <source>
        <dbReference type="Proteomes" id="UP000029868"/>
    </source>
</evidence>
<sequence length="118" mass="13809">MRPELKQQLEKELSKAKHKNFRAWSVAFLILVIFLWLIVGLSSKSSVPVNGVAISQHASLREDGHKIYLMVKVPDRENLVKVSLPKHLPIKRNVKVELRKHKSTLFDTYRFTFVRYLE</sequence>
<keyword evidence="1" id="KW-0472">Membrane</keyword>
<keyword evidence="1" id="KW-1133">Transmembrane helix</keyword>
<keyword evidence="1" id="KW-0812">Transmembrane</keyword>
<evidence type="ECO:0000313" key="2">
    <source>
        <dbReference type="EMBL" id="KGJ93464.1"/>
    </source>
</evidence>
<evidence type="ECO:0000256" key="1">
    <source>
        <dbReference type="SAM" id="Phobius"/>
    </source>
</evidence>
<accession>A0A099KRT5</accession>
<protein>
    <submittedName>
        <fullName evidence="2">Uncharacterized protein</fullName>
    </submittedName>
</protein>
<proteinExistence type="predicted"/>
<dbReference type="AlphaFoldDB" id="A0A099KRT5"/>